<evidence type="ECO:0000313" key="4">
    <source>
        <dbReference type="EMBL" id="PHK99362.1"/>
    </source>
</evidence>
<name>A0A2G0CHA9_9BACT</name>
<dbReference type="GO" id="GO:0016817">
    <property type="term" value="F:hydrolase activity, acting on acid anhydrides"/>
    <property type="evidence" value="ECO:0007669"/>
    <property type="project" value="InterPro"/>
</dbReference>
<organism evidence="4 5">
    <name type="scientific">Neolewinella marina</name>
    <dbReference type="NCBI Taxonomy" id="438751"/>
    <lineage>
        <taxon>Bacteria</taxon>
        <taxon>Pseudomonadati</taxon>
        <taxon>Bacteroidota</taxon>
        <taxon>Saprospiria</taxon>
        <taxon>Saprospirales</taxon>
        <taxon>Lewinellaceae</taxon>
        <taxon>Neolewinella</taxon>
    </lineage>
</organism>
<keyword evidence="5" id="KW-1185">Reference proteome</keyword>
<evidence type="ECO:0000259" key="3">
    <source>
        <dbReference type="Pfam" id="PF08800"/>
    </source>
</evidence>
<evidence type="ECO:0000313" key="5">
    <source>
        <dbReference type="Proteomes" id="UP000226437"/>
    </source>
</evidence>
<proteinExistence type="predicted"/>
<dbReference type="RefSeq" id="WP_099105977.1">
    <property type="nucleotide sequence ID" value="NZ_JAATJF010000002.1"/>
</dbReference>
<sequence length="381" mass="42741">MSTATDTSVLNVLVSSYPNVLSTNEAKTINLLTWLTSDKHRGLVEAIRAEADPTRQKKMKKELPLVTVSGTFSDGRKDEDLLQHSGLICLDIDADDNPHLENWDVLDGQLRNLANAAYVGRSVRGNGYMVIVPIKYPQLHQDHFDALKSWLLTYGIRVDSACRNVARARFYSYDPDAYFNHHAPAFDGFPEAPKLCVITTPRTTEEERVKVCVDAVEQSQIDIAPSYLDWFGLARSLAAGLGEGGRGYFHRLSRFYPKYRHGQADKQFDAALRSPGSATLGTLFALCADHGIRYKDLTPTPTHKFHQRMHGQAVIKPTEKNSQPSPPQMPAGWSRNQAGELLDADDLPINAWYANDDLKELTADERAFLKYDNQWMPLHIS</sequence>
<accession>A0A2G0CHA9</accession>
<dbReference type="Pfam" id="PF08800">
    <property type="entry name" value="BT4734-like_N"/>
    <property type="match status" value="1"/>
</dbReference>
<gene>
    <name evidence="4" type="ORF">CGL56_07885</name>
</gene>
<dbReference type="AlphaFoldDB" id="A0A2G0CHA9"/>
<reference evidence="4 5" key="1">
    <citation type="submission" date="2017-10" db="EMBL/GenBank/DDBJ databases">
        <title>The draft genome sequence of Lewinella marina KCTC 32374.</title>
        <authorList>
            <person name="Wang K."/>
        </authorList>
    </citation>
    <scope>NUCLEOTIDE SEQUENCE [LARGE SCALE GENOMIC DNA]</scope>
    <source>
        <strain evidence="4 5">MKG-38</strain>
    </source>
</reference>
<dbReference type="EMBL" id="PDLO01000002">
    <property type="protein sequence ID" value="PHK99362.1"/>
    <property type="molecule type" value="Genomic_DNA"/>
</dbReference>
<dbReference type="Pfam" id="PF08707">
    <property type="entry name" value="PriCT_2"/>
    <property type="match status" value="1"/>
</dbReference>
<dbReference type="InterPro" id="IPR014819">
    <property type="entry name" value="PriCT_2"/>
</dbReference>
<feature type="domain" description="Primase C-terminal 2" evidence="2">
    <location>
        <begin position="214"/>
        <end position="286"/>
    </location>
</feature>
<protein>
    <submittedName>
        <fullName evidence="4">Uncharacterized protein</fullName>
    </submittedName>
</protein>
<evidence type="ECO:0000256" key="1">
    <source>
        <dbReference type="SAM" id="MobiDB-lite"/>
    </source>
</evidence>
<feature type="region of interest" description="Disordered" evidence="1">
    <location>
        <begin position="314"/>
        <end position="334"/>
    </location>
</feature>
<feature type="domain" description="BT4734-like N-terminal" evidence="3">
    <location>
        <begin position="59"/>
        <end position="179"/>
    </location>
</feature>
<dbReference type="Proteomes" id="UP000226437">
    <property type="component" value="Unassembled WGS sequence"/>
</dbReference>
<comment type="caution">
    <text evidence="4">The sequence shown here is derived from an EMBL/GenBank/DDBJ whole genome shotgun (WGS) entry which is preliminary data.</text>
</comment>
<dbReference type="InterPro" id="IPR014907">
    <property type="entry name" value="BT4734-like_N"/>
</dbReference>
<dbReference type="OrthoDB" id="9801888at2"/>
<evidence type="ECO:0000259" key="2">
    <source>
        <dbReference type="Pfam" id="PF08707"/>
    </source>
</evidence>